<evidence type="ECO:0000313" key="1">
    <source>
        <dbReference type="EMBL" id="EOY13084.1"/>
    </source>
</evidence>
<evidence type="ECO:0000313" key="2">
    <source>
        <dbReference type="Proteomes" id="UP000026915"/>
    </source>
</evidence>
<dbReference type="Proteomes" id="UP000026915">
    <property type="component" value="Chromosome 7"/>
</dbReference>
<dbReference type="InParanoid" id="A0A061FF35"/>
<dbReference type="AlphaFoldDB" id="A0A061FF35"/>
<organism evidence="1 2">
    <name type="scientific">Theobroma cacao</name>
    <name type="common">Cacao</name>
    <name type="synonym">Cocoa</name>
    <dbReference type="NCBI Taxonomy" id="3641"/>
    <lineage>
        <taxon>Eukaryota</taxon>
        <taxon>Viridiplantae</taxon>
        <taxon>Streptophyta</taxon>
        <taxon>Embryophyta</taxon>
        <taxon>Tracheophyta</taxon>
        <taxon>Spermatophyta</taxon>
        <taxon>Magnoliopsida</taxon>
        <taxon>eudicotyledons</taxon>
        <taxon>Gunneridae</taxon>
        <taxon>Pentapetalae</taxon>
        <taxon>rosids</taxon>
        <taxon>malvids</taxon>
        <taxon>Malvales</taxon>
        <taxon>Malvaceae</taxon>
        <taxon>Byttnerioideae</taxon>
        <taxon>Theobroma</taxon>
    </lineage>
</organism>
<dbReference type="EMBL" id="CM001885">
    <property type="protein sequence ID" value="EOY13084.1"/>
    <property type="molecule type" value="Genomic_DNA"/>
</dbReference>
<proteinExistence type="predicted"/>
<dbReference type="HOGENOM" id="CLU_2836420_0_0_1"/>
<dbReference type="Gramene" id="EOY13084">
    <property type="protein sequence ID" value="EOY13084"/>
    <property type="gene ID" value="TCM_031607"/>
</dbReference>
<sequence>MNLVNTEFLPPLKLDPITHLIPASHFPPSIPLLKNTITKCAHTLLTSQPLDLKPPMESDPIDGFDL</sequence>
<gene>
    <name evidence="1" type="ORF">TCM_031607</name>
</gene>
<keyword evidence="2" id="KW-1185">Reference proteome</keyword>
<reference evidence="1 2" key="1">
    <citation type="journal article" date="2013" name="Genome Biol.">
        <title>The genome sequence of the most widely cultivated cacao type and its use to identify candidate genes regulating pod color.</title>
        <authorList>
            <person name="Motamayor J.C."/>
            <person name="Mockaitis K."/>
            <person name="Schmutz J."/>
            <person name="Haiminen N."/>
            <person name="Iii D.L."/>
            <person name="Cornejo O."/>
            <person name="Findley S.D."/>
            <person name="Zheng P."/>
            <person name="Utro F."/>
            <person name="Royaert S."/>
            <person name="Saski C."/>
            <person name="Jenkins J."/>
            <person name="Podicheti R."/>
            <person name="Zhao M."/>
            <person name="Scheffler B.E."/>
            <person name="Stack J.C."/>
            <person name="Feltus F.A."/>
            <person name="Mustiga G.M."/>
            <person name="Amores F."/>
            <person name="Phillips W."/>
            <person name="Marelli J.P."/>
            <person name="May G.D."/>
            <person name="Shapiro H."/>
            <person name="Ma J."/>
            <person name="Bustamante C.D."/>
            <person name="Schnell R.J."/>
            <person name="Main D."/>
            <person name="Gilbert D."/>
            <person name="Parida L."/>
            <person name="Kuhn D.N."/>
        </authorList>
    </citation>
    <scope>NUCLEOTIDE SEQUENCE [LARGE SCALE GENOMIC DNA]</scope>
    <source>
        <strain evidence="2">cv. Matina 1-6</strain>
    </source>
</reference>
<name>A0A061FF35_THECC</name>
<accession>A0A061FF35</accession>
<protein>
    <submittedName>
        <fullName evidence="1">Uncharacterized protein</fullName>
    </submittedName>
</protein>